<feature type="chain" id="PRO_5035817447" evidence="1">
    <location>
        <begin position="27"/>
        <end position="123"/>
    </location>
</feature>
<evidence type="ECO:0000313" key="3">
    <source>
        <dbReference type="Proteomes" id="UP000838756"/>
    </source>
</evidence>
<dbReference type="AlphaFoldDB" id="A0A8S4SF49"/>
<keyword evidence="3" id="KW-1185">Reference proteome</keyword>
<comment type="caution">
    <text evidence="2">The sequence shown here is derived from an EMBL/GenBank/DDBJ whole genome shotgun (WGS) entry which is preliminary data.</text>
</comment>
<feature type="signal peptide" evidence="1">
    <location>
        <begin position="1"/>
        <end position="26"/>
    </location>
</feature>
<dbReference type="EMBL" id="CAKXAJ010026404">
    <property type="protein sequence ID" value="CAH2267847.1"/>
    <property type="molecule type" value="Genomic_DNA"/>
</dbReference>
<protein>
    <submittedName>
        <fullName evidence="2">Jg12924 protein</fullName>
    </submittedName>
</protein>
<sequence length="123" mass="13728">MSCSCSSLARSVLVLVLLKIRGLVLGLGLAKTQEQDQDCKTKTEFGQHYYLGSAAHQGSVDLSGRRIPCNHIWKELVIALGRINVKFNLNTPRYKVKRTAEANIRPKEGVDIEVSQPGDHYFM</sequence>
<dbReference type="Proteomes" id="UP000838756">
    <property type="component" value="Unassembled WGS sequence"/>
</dbReference>
<gene>
    <name evidence="2" type="primary">jg12924</name>
    <name evidence="2" type="ORF">PAEG_LOCUS26329</name>
</gene>
<proteinExistence type="predicted"/>
<evidence type="ECO:0000256" key="1">
    <source>
        <dbReference type="SAM" id="SignalP"/>
    </source>
</evidence>
<accession>A0A8S4SF49</accession>
<evidence type="ECO:0000313" key="2">
    <source>
        <dbReference type="EMBL" id="CAH2267847.1"/>
    </source>
</evidence>
<keyword evidence="1" id="KW-0732">Signal</keyword>
<dbReference type="OrthoDB" id="6777847at2759"/>
<organism evidence="2 3">
    <name type="scientific">Pararge aegeria aegeria</name>
    <dbReference type="NCBI Taxonomy" id="348720"/>
    <lineage>
        <taxon>Eukaryota</taxon>
        <taxon>Metazoa</taxon>
        <taxon>Ecdysozoa</taxon>
        <taxon>Arthropoda</taxon>
        <taxon>Hexapoda</taxon>
        <taxon>Insecta</taxon>
        <taxon>Pterygota</taxon>
        <taxon>Neoptera</taxon>
        <taxon>Endopterygota</taxon>
        <taxon>Lepidoptera</taxon>
        <taxon>Glossata</taxon>
        <taxon>Ditrysia</taxon>
        <taxon>Papilionoidea</taxon>
        <taxon>Nymphalidae</taxon>
        <taxon>Satyrinae</taxon>
        <taxon>Satyrini</taxon>
        <taxon>Parargina</taxon>
        <taxon>Pararge</taxon>
    </lineage>
</organism>
<reference evidence="2" key="1">
    <citation type="submission" date="2022-03" db="EMBL/GenBank/DDBJ databases">
        <authorList>
            <person name="Lindestad O."/>
        </authorList>
    </citation>
    <scope>NUCLEOTIDE SEQUENCE</scope>
</reference>
<name>A0A8S4SF49_9NEOP</name>